<protein>
    <recommendedName>
        <fullName evidence="2">histidine kinase</fullName>
        <ecNumber evidence="2">2.7.13.3</ecNumber>
    </recommendedName>
</protein>
<evidence type="ECO:0000256" key="5">
    <source>
        <dbReference type="ARBA" id="ARBA00022777"/>
    </source>
</evidence>
<dbReference type="InterPro" id="IPR003661">
    <property type="entry name" value="HisK_dim/P_dom"/>
</dbReference>
<keyword evidence="4" id="KW-0808">Transferase</keyword>
<dbReference type="SUPFAM" id="SSF55874">
    <property type="entry name" value="ATPase domain of HSP90 chaperone/DNA topoisomerase II/histidine kinase"/>
    <property type="match status" value="1"/>
</dbReference>
<keyword evidence="10" id="KW-1185">Reference proteome</keyword>
<sequence length="478" mass="54569">MKRIRKVGLTNFILLISSLILVIILIGFSFIRNATSANEIAHTWEVKSNIRQMSATISKMESYGLAYEATGKIKFKQAFFDAQDEYDSLLLSLENLVADHDAQLQRMKGISTDMDGKIQLFQERINTGNYPANAQQGEIGLHFTADIGHKLEALVEVENALLEERNHRFFIWKLIILSALGIATVIVFLSLFNLIKKVKPLIEELLSTQLELEQTNKNMEAALKDLKKINIEKEEEIKAKETAISEAEKLNESLLAKNQQLDHFAYVASHDLQEPLRTVSNYLEIFQEDFPERLEGEATLYFQFINKAVERMRNLISGLLSFSRLGTSGQMENIDLNLTLQKIREDLMGVIEERNITIEYETMPTVTGYRIEIKQLFQNLISNAIKFTAPEIQPHVSISFEETANYYNFHIKDNGIGIPEKDFAKIFDMFSRLHSTKDYEGQGIGLAFCKKIVELHLGNIWVSSKFGEGTTVHFTLKK</sequence>
<evidence type="ECO:0000256" key="6">
    <source>
        <dbReference type="SAM" id="Coils"/>
    </source>
</evidence>
<dbReference type="Proteomes" id="UP000629420">
    <property type="component" value="Chromosome"/>
</dbReference>
<evidence type="ECO:0000256" key="2">
    <source>
        <dbReference type="ARBA" id="ARBA00012438"/>
    </source>
</evidence>
<reference evidence="9 10" key="1">
    <citation type="submission" date="2021-01" db="EMBL/GenBank/DDBJ databases">
        <title>Aequorivita sp. strain KX20305, a bacterium isolated from the sediment collected at a cold seep field in South China Sea.</title>
        <authorList>
            <person name="Zhang H."/>
            <person name="Li C."/>
        </authorList>
    </citation>
    <scope>NUCLEOTIDE SEQUENCE [LARGE SCALE GENOMIC DNA]</scope>
    <source>
        <strain evidence="9 10">KX20305</strain>
    </source>
</reference>
<dbReference type="CDD" id="cd00082">
    <property type="entry name" value="HisKA"/>
    <property type="match status" value="1"/>
</dbReference>
<dbReference type="PRINTS" id="PR00344">
    <property type="entry name" value="BCTRLSENSOR"/>
</dbReference>
<dbReference type="InterPro" id="IPR007891">
    <property type="entry name" value="CHASE3"/>
</dbReference>
<evidence type="ECO:0000313" key="10">
    <source>
        <dbReference type="Proteomes" id="UP000629420"/>
    </source>
</evidence>
<dbReference type="SMART" id="SM00387">
    <property type="entry name" value="HATPase_c"/>
    <property type="match status" value="1"/>
</dbReference>
<dbReference type="PANTHER" id="PTHR43304">
    <property type="entry name" value="PHYTOCHROME-LIKE PROTEIN CPH1"/>
    <property type="match status" value="1"/>
</dbReference>
<evidence type="ECO:0000256" key="4">
    <source>
        <dbReference type="ARBA" id="ARBA00022679"/>
    </source>
</evidence>
<dbReference type="InterPro" id="IPR005467">
    <property type="entry name" value="His_kinase_dom"/>
</dbReference>
<dbReference type="InterPro" id="IPR052162">
    <property type="entry name" value="Sensor_kinase/Photoreceptor"/>
</dbReference>
<dbReference type="Gene3D" id="3.30.565.10">
    <property type="entry name" value="Histidine kinase-like ATPase, C-terminal domain"/>
    <property type="match status" value="1"/>
</dbReference>
<dbReference type="Pfam" id="PF00512">
    <property type="entry name" value="HisKA"/>
    <property type="match status" value="1"/>
</dbReference>
<dbReference type="EMBL" id="CP068439">
    <property type="protein sequence ID" value="QQX75292.1"/>
    <property type="molecule type" value="Genomic_DNA"/>
</dbReference>
<feature type="domain" description="Histidine kinase" evidence="8">
    <location>
        <begin position="267"/>
        <end position="478"/>
    </location>
</feature>
<dbReference type="InterPro" id="IPR003594">
    <property type="entry name" value="HATPase_dom"/>
</dbReference>
<evidence type="ECO:0000259" key="8">
    <source>
        <dbReference type="PROSITE" id="PS50109"/>
    </source>
</evidence>
<dbReference type="PANTHER" id="PTHR43304:SF1">
    <property type="entry name" value="PAC DOMAIN-CONTAINING PROTEIN"/>
    <property type="match status" value="1"/>
</dbReference>
<dbReference type="PROSITE" id="PS50109">
    <property type="entry name" value="HIS_KIN"/>
    <property type="match status" value="1"/>
</dbReference>
<evidence type="ECO:0000313" key="9">
    <source>
        <dbReference type="EMBL" id="QQX75292.1"/>
    </source>
</evidence>
<dbReference type="Pfam" id="PF02518">
    <property type="entry name" value="HATPase_c"/>
    <property type="match status" value="1"/>
</dbReference>
<keyword evidence="6" id="KW-0175">Coiled coil</keyword>
<gene>
    <name evidence="9" type="ORF">JK629_07950</name>
</gene>
<keyword evidence="3" id="KW-0597">Phosphoprotein</keyword>
<evidence type="ECO:0000256" key="3">
    <source>
        <dbReference type="ARBA" id="ARBA00022553"/>
    </source>
</evidence>
<feature type="coiled-coil region" evidence="6">
    <location>
        <begin position="202"/>
        <end position="257"/>
    </location>
</feature>
<dbReference type="Gene3D" id="1.10.287.130">
    <property type="match status" value="1"/>
</dbReference>
<keyword evidence="7" id="KW-0812">Transmembrane</keyword>
<keyword evidence="7" id="KW-0472">Membrane</keyword>
<feature type="transmembrane region" description="Helical" evidence="7">
    <location>
        <begin position="12"/>
        <end position="31"/>
    </location>
</feature>
<dbReference type="RefSeq" id="WP_202335129.1">
    <property type="nucleotide sequence ID" value="NZ_CP068439.1"/>
</dbReference>
<dbReference type="EC" id="2.7.13.3" evidence="2"/>
<dbReference type="InterPro" id="IPR036890">
    <property type="entry name" value="HATPase_C_sf"/>
</dbReference>
<keyword evidence="5" id="KW-0418">Kinase</keyword>
<proteinExistence type="predicted"/>
<evidence type="ECO:0000256" key="1">
    <source>
        <dbReference type="ARBA" id="ARBA00000085"/>
    </source>
</evidence>
<dbReference type="InterPro" id="IPR036097">
    <property type="entry name" value="HisK_dim/P_sf"/>
</dbReference>
<dbReference type="SMART" id="SM00388">
    <property type="entry name" value="HisKA"/>
    <property type="match status" value="1"/>
</dbReference>
<name>A0ABX7DNI9_9FLAO</name>
<organism evidence="9 10">
    <name type="scientific">Aequorivita iocasae</name>
    <dbReference type="NCBI Taxonomy" id="2803865"/>
    <lineage>
        <taxon>Bacteria</taxon>
        <taxon>Pseudomonadati</taxon>
        <taxon>Bacteroidota</taxon>
        <taxon>Flavobacteriia</taxon>
        <taxon>Flavobacteriales</taxon>
        <taxon>Flavobacteriaceae</taxon>
        <taxon>Aequorivita</taxon>
    </lineage>
</organism>
<dbReference type="Pfam" id="PF05227">
    <property type="entry name" value="CHASE3"/>
    <property type="match status" value="1"/>
</dbReference>
<dbReference type="SUPFAM" id="SSF47384">
    <property type="entry name" value="Homodimeric domain of signal transducing histidine kinase"/>
    <property type="match status" value="1"/>
</dbReference>
<comment type="catalytic activity">
    <reaction evidence="1">
        <text>ATP + protein L-histidine = ADP + protein N-phospho-L-histidine.</text>
        <dbReference type="EC" id="2.7.13.3"/>
    </reaction>
</comment>
<dbReference type="InterPro" id="IPR004358">
    <property type="entry name" value="Sig_transdc_His_kin-like_C"/>
</dbReference>
<feature type="transmembrane region" description="Helical" evidence="7">
    <location>
        <begin position="169"/>
        <end position="192"/>
    </location>
</feature>
<evidence type="ECO:0000256" key="7">
    <source>
        <dbReference type="SAM" id="Phobius"/>
    </source>
</evidence>
<accession>A0ABX7DNI9</accession>
<keyword evidence="7" id="KW-1133">Transmembrane helix</keyword>